<dbReference type="STRING" id="880070.Cycma_0958"/>
<dbReference type="HOGENOM" id="CLU_064298_0_0_10"/>
<gene>
    <name evidence="1" type="ordered locus">Cycma_0958</name>
</gene>
<dbReference type="AlphaFoldDB" id="G0IUG7"/>
<name>G0IUG7_CYCMS</name>
<evidence type="ECO:0000313" key="2">
    <source>
        <dbReference type="Proteomes" id="UP000001635"/>
    </source>
</evidence>
<dbReference type="Proteomes" id="UP000001635">
    <property type="component" value="Chromosome"/>
</dbReference>
<dbReference type="NCBIfam" id="TIGR02757">
    <property type="entry name" value="TIGR02757 family protein"/>
    <property type="match status" value="1"/>
</dbReference>
<reference evidence="2" key="1">
    <citation type="submission" date="2011-07" db="EMBL/GenBank/DDBJ databases">
        <title>The complete genome of Cyclobacterium marinum DSM 745.</title>
        <authorList>
            <person name="Lucas S."/>
            <person name="Han J."/>
            <person name="Lapidus A."/>
            <person name="Bruce D."/>
            <person name="Goodwin L."/>
            <person name="Pitluck S."/>
            <person name="Peters L."/>
            <person name="Kyrpides N."/>
            <person name="Mavromatis K."/>
            <person name="Ivanova N."/>
            <person name="Ovchinnikova G."/>
            <person name="Chertkov O."/>
            <person name="Detter J.C."/>
            <person name="Tapia R."/>
            <person name="Han C."/>
            <person name="Land M."/>
            <person name="Hauser L."/>
            <person name="Markowitz V."/>
            <person name="Cheng J.-F."/>
            <person name="Hugenholtz P."/>
            <person name="Woyke T."/>
            <person name="Wu D."/>
            <person name="Tindall B."/>
            <person name="Schuetze A."/>
            <person name="Brambilla E."/>
            <person name="Klenk H.-P."/>
            <person name="Eisen J.A."/>
        </authorList>
    </citation>
    <scope>NUCLEOTIDE SEQUENCE [LARGE SCALE GENOMIC DNA]</scope>
    <source>
        <strain evidence="2">ATCC 25205 / DSM 745 / LMG 13164 / NCIMB 1802</strain>
    </source>
</reference>
<proteinExistence type="predicted"/>
<protein>
    <recommendedName>
        <fullName evidence="3">TIGR02757 family protein</fullName>
    </recommendedName>
</protein>
<dbReference type="EMBL" id="CP002955">
    <property type="protein sequence ID" value="AEL24730.1"/>
    <property type="molecule type" value="Genomic_DNA"/>
</dbReference>
<keyword evidence="2" id="KW-1185">Reference proteome</keyword>
<evidence type="ECO:0008006" key="3">
    <source>
        <dbReference type="Google" id="ProtNLM"/>
    </source>
</evidence>
<dbReference type="OrthoDB" id="9773332at2"/>
<dbReference type="KEGG" id="cmr:Cycma_0958"/>
<accession>G0IUG7</accession>
<organism evidence="1 2">
    <name type="scientific">Cyclobacterium marinum (strain ATCC 25205 / DSM 745 / LMG 13164 / NCIMB 1802)</name>
    <name type="common">Flectobacillus marinus</name>
    <dbReference type="NCBI Taxonomy" id="880070"/>
    <lineage>
        <taxon>Bacteria</taxon>
        <taxon>Pseudomonadati</taxon>
        <taxon>Bacteroidota</taxon>
        <taxon>Cytophagia</taxon>
        <taxon>Cytophagales</taxon>
        <taxon>Cyclobacteriaceae</taxon>
        <taxon>Cyclobacterium</taxon>
    </lineage>
</organism>
<dbReference type="RefSeq" id="WP_014019027.1">
    <property type="nucleotide sequence ID" value="NC_015914.1"/>
</dbReference>
<dbReference type="InterPro" id="IPR014127">
    <property type="entry name" value="CHP02757"/>
</dbReference>
<sequence>MDNLKDFLDEKVLLFNQPSFIDDDPISIPHRFSKLQDIEISGFFAAILAWGQRKTIINKSLELMDLMGNSPYDFVLNHSEKELKQLMTFKHRTFNDLDTLYFIDFFSRYYRENESLEKAFTRGYSAEVDVMEILLSNFHDLFFDSEQAPRRTRKHIASPKKKSACKRINMFLRWMVRRDDKGVDFGLWNKISPAQLVCPCDLHVDRIGRSLGLIQRKQTDWQTAMELTRNLRLMDAADPIKYDFALFGLGVLEKEQKNHLK</sequence>
<evidence type="ECO:0000313" key="1">
    <source>
        <dbReference type="EMBL" id="AEL24730.1"/>
    </source>
</evidence>
<dbReference type="eggNOG" id="COG0177">
    <property type="taxonomic scope" value="Bacteria"/>
</dbReference>
<dbReference type="Pfam" id="PF09674">
    <property type="entry name" value="DUF2400"/>
    <property type="match status" value="1"/>
</dbReference>